<accession>A0A5B3GWW6</accession>
<feature type="region of interest" description="Disordered" evidence="1">
    <location>
        <begin position="1"/>
        <end position="92"/>
    </location>
</feature>
<evidence type="ECO:0000256" key="2">
    <source>
        <dbReference type="SAM" id="Phobius"/>
    </source>
</evidence>
<evidence type="ECO:0000313" key="4">
    <source>
        <dbReference type="Proteomes" id="UP000322940"/>
    </source>
</evidence>
<keyword evidence="2" id="KW-0472">Membrane</keyword>
<evidence type="ECO:0000313" key="3">
    <source>
        <dbReference type="EMBL" id="KAA2378144.1"/>
    </source>
</evidence>
<dbReference type="AlphaFoldDB" id="A0A5B3GWW6"/>
<dbReference type="Proteomes" id="UP000322940">
    <property type="component" value="Unassembled WGS sequence"/>
</dbReference>
<organism evidence="3 4">
    <name type="scientific">Alistipes onderdonkii</name>
    <dbReference type="NCBI Taxonomy" id="328813"/>
    <lineage>
        <taxon>Bacteria</taxon>
        <taxon>Pseudomonadati</taxon>
        <taxon>Bacteroidota</taxon>
        <taxon>Bacteroidia</taxon>
        <taxon>Bacteroidales</taxon>
        <taxon>Rikenellaceae</taxon>
        <taxon>Alistipes</taxon>
    </lineage>
</organism>
<gene>
    <name evidence="3" type="ORF">F2Y10_09655</name>
</gene>
<keyword evidence="2" id="KW-0812">Transmembrane</keyword>
<feature type="compositionally biased region" description="Low complexity" evidence="1">
    <location>
        <begin position="69"/>
        <end position="92"/>
    </location>
</feature>
<protein>
    <submittedName>
        <fullName evidence="3">Uncharacterized protein</fullName>
    </submittedName>
</protein>
<comment type="caution">
    <text evidence="3">The sequence shown here is derived from an EMBL/GenBank/DDBJ whole genome shotgun (WGS) entry which is preliminary data.</text>
</comment>
<keyword evidence="2" id="KW-1133">Transmembrane helix</keyword>
<feature type="compositionally biased region" description="Basic and acidic residues" evidence="1">
    <location>
        <begin position="28"/>
        <end position="37"/>
    </location>
</feature>
<dbReference type="RefSeq" id="WP_130065168.1">
    <property type="nucleotide sequence ID" value="NZ_JAHOOA010000007.1"/>
</dbReference>
<feature type="transmembrane region" description="Helical" evidence="2">
    <location>
        <begin position="108"/>
        <end position="129"/>
    </location>
</feature>
<proteinExistence type="predicted"/>
<reference evidence="3 4" key="1">
    <citation type="journal article" date="2019" name="Nat. Med.">
        <title>A library of human gut bacterial isolates paired with longitudinal multiomics data enables mechanistic microbiome research.</title>
        <authorList>
            <person name="Poyet M."/>
            <person name="Groussin M."/>
            <person name="Gibbons S.M."/>
            <person name="Avila-Pacheco J."/>
            <person name="Jiang X."/>
            <person name="Kearney S.M."/>
            <person name="Perrotta A.R."/>
            <person name="Berdy B."/>
            <person name="Zhao S."/>
            <person name="Lieberman T.D."/>
            <person name="Swanson P.K."/>
            <person name="Smith M."/>
            <person name="Roesemann S."/>
            <person name="Alexander J.E."/>
            <person name="Rich S.A."/>
            <person name="Livny J."/>
            <person name="Vlamakis H."/>
            <person name="Clish C."/>
            <person name="Bullock K."/>
            <person name="Deik A."/>
            <person name="Scott J."/>
            <person name="Pierce K.A."/>
            <person name="Xavier R.J."/>
            <person name="Alm E.J."/>
        </authorList>
    </citation>
    <scope>NUCLEOTIDE SEQUENCE [LARGE SCALE GENOMIC DNA]</scope>
    <source>
        <strain evidence="3 4">BIOML-A266</strain>
    </source>
</reference>
<dbReference type="EMBL" id="VVXH01000008">
    <property type="protein sequence ID" value="KAA2378144.1"/>
    <property type="molecule type" value="Genomic_DNA"/>
</dbReference>
<sequence length="327" mass="36278">MPNEKITGNPAEKPAEKVSENGAGKPAGRRDGRRGRPQDGQQNRPQGEREGGQSARSPRGRRNVQPDNPQGGSQSGRPAGSSGRSGSSRPVAGTAVGKPAFNWTWRDYALQLSVVIIGIVVTFAGSGLISRWASQRQVRTVMQLVVSELEQNREMLRDVYSNLDYDRRGMLMFMEYDELEDIPADSLAHYSLLLSYLPSYRPQQEALEVLKSSDIVSAVGDKQFLADIFGCYNRLNDFRENVAMYSGRKQDAQNHLFVNTPGFSLAPMGTYGSWKIIFEDPLCAAFIGTSAYFFGGGDYFGHMIRAVDDVIASINKKYRFERQGVQK</sequence>
<evidence type="ECO:0000256" key="1">
    <source>
        <dbReference type="SAM" id="MobiDB-lite"/>
    </source>
</evidence>
<name>A0A5B3GWW6_9BACT</name>